<keyword evidence="6 10" id="KW-0547">Nucleotide-binding</keyword>
<comment type="subunit">
    <text evidence="10">Homopolymer.</text>
</comment>
<name>A0ABM5MRY7_RICCA</name>
<evidence type="ECO:0000256" key="8">
    <source>
        <dbReference type="ARBA" id="ARBA00022833"/>
    </source>
</evidence>
<dbReference type="PROSITE" id="PS00860">
    <property type="entry name" value="GTP_CYCLOHYDROL_1_2"/>
    <property type="match status" value="1"/>
</dbReference>
<dbReference type="PANTHER" id="PTHR11109">
    <property type="entry name" value="GTP CYCLOHYDROLASE I"/>
    <property type="match status" value="1"/>
</dbReference>
<feature type="domain" description="GTP cyclohydrolase I" evidence="11">
    <location>
        <begin position="45"/>
        <end position="221"/>
    </location>
</feature>
<comment type="catalytic activity">
    <reaction evidence="1 10">
        <text>GTP + H2O = 7,8-dihydroneopterin 3'-triphosphate + formate + H(+)</text>
        <dbReference type="Rhea" id="RHEA:17473"/>
        <dbReference type="ChEBI" id="CHEBI:15377"/>
        <dbReference type="ChEBI" id="CHEBI:15378"/>
        <dbReference type="ChEBI" id="CHEBI:15740"/>
        <dbReference type="ChEBI" id="CHEBI:37565"/>
        <dbReference type="ChEBI" id="CHEBI:58462"/>
        <dbReference type="EC" id="3.5.4.16"/>
    </reaction>
</comment>
<dbReference type="HAMAP" id="MF_00223">
    <property type="entry name" value="FolE"/>
    <property type="match status" value="1"/>
</dbReference>
<reference evidence="13" key="1">
    <citation type="submission" date="2012-02" db="EMBL/GenBank/DDBJ databases">
        <title>Complete genome sequence of Rickettsia parkeri strain Portsmouth.</title>
        <authorList>
            <person name="Johnson S.L."/>
            <person name="Munk A.C."/>
            <person name="Han S."/>
            <person name="Bruce D.C."/>
            <person name="Dasch G.A."/>
        </authorList>
    </citation>
    <scope>NUCLEOTIDE SEQUENCE [LARGE SCALE GENOMIC DNA]</scope>
    <source>
        <strain evidence="13">CA410</strain>
    </source>
</reference>
<protein>
    <recommendedName>
        <fullName evidence="10">GTP cyclohydrolase 1</fullName>
        <ecNumber evidence="10">3.5.4.16</ecNumber>
    </recommendedName>
    <alternativeName>
        <fullName evidence="10">GTP cyclohydrolase I</fullName>
        <shortName evidence="10">GTP-CH-I</shortName>
    </alternativeName>
</protein>
<evidence type="ECO:0000313" key="13">
    <source>
        <dbReference type="Proteomes" id="UP000007878"/>
    </source>
</evidence>
<comment type="subunit">
    <text evidence="4">Toroid-shaped homodecamer, composed of two pentamers of five dimers.</text>
</comment>
<keyword evidence="13" id="KW-1185">Reference proteome</keyword>
<dbReference type="NCBIfam" id="NF006825">
    <property type="entry name" value="PRK09347.1-2"/>
    <property type="match status" value="1"/>
</dbReference>
<dbReference type="InterPro" id="IPR043134">
    <property type="entry name" value="GTP-CH-I_N"/>
</dbReference>
<comment type="similarity">
    <text evidence="3 10">Belongs to the GTP cyclohydrolase I family.</text>
</comment>
<dbReference type="EC" id="3.5.4.16" evidence="10"/>
<keyword evidence="5 10" id="KW-0554">One-carbon metabolism</keyword>
<sequence length="225" mass="25829">MGMMGRMALIAIVGGLMFVYFYGKTMFLKTNKLMKLEKPSREEAKEAVRTLLKFIGEDPNREGLLKTPDRVINSYMEIFSGYEKDVAEILSTKFYDTCNFQDFISLDGIRFTSFCEHHMLPFNGTVHISYIPDNCIIGISKLARIVNVFARRLQIQEKMTVQIAESVQDNLKPLGVAVRISALHSCMSMRGVKQDNSIMNTMHYTGIFAEQQKYRHEFLNLTAKR</sequence>
<evidence type="ECO:0000256" key="2">
    <source>
        <dbReference type="ARBA" id="ARBA00005080"/>
    </source>
</evidence>
<dbReference type="PROSITE" id="PS00859">
    <property type="entry name" value="GTP_CYCLOHYDROL_1_1"/>
    <property type="match status" value="1"/>
</dbReference>
<dbReference type="NCBIfam" id="NF006826">
    <property type="entry name" value="PRK09347.1-3"/>
    <property type="match status" value="1"/>
</dbReference>
<dbReference type="EMBL" id="CP003304">
    <property type="protein sequence ID" value="AFB21203.1"/>
    <property type="molecule type" value="Genomic_DNA"/>
</dbReference>
<evidence type="ECO:0000256" key="10">
    <source>
        <dbReference type="HAMAP-Rule" id="MF_00223"/>
    </source>
</evidence>
<dbReference type="SUPFAM" id="SSF55620">
    <property type="entry name" value="Tetrahydrobiopterin biosynthesis enzymes-like"/>
    <property type="match status" value="1"/>
</dbReference>
<evidence type="ECO:0000256" key="4">
    <source>
        <dbReference type="ARBA" id="ARBA00011857"/>
    </source>
</evidence>
<comment type="pathway">
    <text evidence="2 10">Cofactor biosynthesis; 7,8-dihydroneopterin triphosphate biosynthesis; 7,8-dihydroneopterin triphosphate from GTP: step 1/1.</text>
</comment>
<evidence type="ECO:0000259" key="11">
    <source>
        <dbReference type="Pfam" id="PF01227"/>
    </source>
</evidence>
<keyword evidence="8 10" id="KW-0862">Zinc</keyword>
<dbReference type="Pfam" id="PF01227">
    <property type="entry name" value="GTP_cyclohydroI"/>
    <property type="match status" value="1"/>
</dbReference>
<evidence type="ECO:0000256" key="1">
    <source>
        <dbReference type="ARBA" id="ARBA00001052"/>
    </source>
</evidence>
<dbReference type="InterPro" id="IPR001474">
    <property type="entry name" value="GTP_CycHdrlase_I"/>
</dbReference>
<evidence type="ECO:0000313" key="12">
    <source>
        <dbReference type="EMBL" id="AFB21203.1"/>
    </source>
</evidence>
<dbReference type="Gene3D" id="1.10.286.10">
    <property type="match status" value="1"/>
</dbReference>
<dbReference type="InterPro" id="IPR018234">
    <property type="entry name" value="GTP_CycHdrlase_I_CS"/>
</dbReference>
<gene>
    <name evidence="10 12" type="primary">folE</name>
    <name evidence="12" type="ORF">RCA_03180</name>
</gene>
<dbReference type="Gene3D" id="3.30.1130.10">
    <property type="match status" value="1"/>
</dbReference>
<feature type="binding site" evidence="10">
    <location>
        <position position="186"/>
    </location>
    <ligand>
        <name>Zn(2+)</name>
        <dbReference type="ChEBI" id="CHEBI:29105"/>
    </ligand>
</feature>
<evidence type="ECO:0000256" key="7">
    <source>
        <dbReference type="ARBA" id="ARBA00022801"/>
    </source>
</evidence>
<dbReference type="InterPro" id="IPR043133">
    <property type="entry name" value="GTP-CH-I_C/QueF"/>
</dbReference>
<evidence type="ECO:0000256" key="3">
    <source>
        <dbReference type="ARBA" id="ARBA00008085"/>
    </source>
</evidence>
<dbReference type="NCBIfam" id="TIGR00063">
    <property type="entry name" value="folE"/>
    <property type="match status" value="1"/>
</dbReference>
<dbReference type="PANTHER" id="PTHR11109:SF7">
    <property type="entry name" value="GTP CYCLOHYDROLASE 1"/>
    <property type="match status" value="1"/>
</dbReference>
<evidence type="ECO:0000256" key="6">
    <source>
        <dbReference type="ARBA" id="ARBA00022741"/>
    </source>
</evidence>
<feature type="binding site" evidence="10">
    <location>
        <position position="115"/>
    </location>
    <ligand>
        <name>Zn(2+)</name>
        <dbReference type="ChEBI" id="CHEBI:29105"/>
    </ligand>
</feature>
<organism evidence="12 13">
    <name type="scientific">Rickettsia canadensis str. CA410</name>
    <dbReference type="NCBI Taxonomy" id="1105107"/>
    <lineage>
        <taxon>Bacteria</taxon>
        <taxon>Pseudomonadati</taxon>
        <taxon>Pseudomonadota</taxon>
        <taxon>Alphaproteobacteria</taxon>
        <taxon>Rickettsiales</taxon>
        <taxon>Rickettsiaceae</taxon>
        <taxon>Rickettsieae</taxon>
        <taxon>Rickettsia</taxon>
        <taxon>belli group</taxon>
    </lineage>
</organism>
<accession>A0ABM5MRY7</accession>
<keyword evidence="10" id="KW-0479">Metal-binding</keyword>
<keyword evidence="9 10" id="KW-0342">GTP-binding</keyword>
<dbReference type="InterPro" id="IPR020602">
    <property type="entry name" value="GTP_CycHdrlase_I_dom"/>
</dbReference>
<proteinExistence type="inferred from homology"/>
<evidence type="ECO:0000256" key="9">
    <source>
        <dbReference type="ARBA" id="ARBA00023134"/>
    </source>
</evidence>
<dbReference type="Proteomes" id="UP000007878">
    <property type="component" value="Chromosome"/>
</dbReference>
<feature type="binding site" evidence="10">
    <location>
        <position position="118"/>
    </location>
    <ligand>
        <name>Zn(2+)</name>
        <dbReference type="ChEBI" id="CHEBI:29105"/>
    </ligand>
</feature>
<dbReference type="GO" id="GO:0003934">
    <property type="term" value="F:GTP cyclohydrolase I activity"/>
    <property type="evidence" value="ECO:0007669"/>
    <property type="project" value="UniProtKB-EC"/>
</dbReference>
<evidence type="ECO:0000256" key="5">
    <source>
        <dbReference type="ARBA" id="ARBA00022563"/>
    </source>
</evidence>
<keyword evidence="7 10" id="KW-0378">Hydrolase</keyword>